<evidence type="ECO:0000313" key="2">
    <source>
        <dbReference type="EMBL" id="RLJ67778.1"/>
    </source>
</evidence>
<sequence length="215" mass="23676">MKKPLRKYFVTGLLIWVPLAITAWVLSLIVRTMDQSLLLLPHAIQPEQLLGVYIPGIGAVLTLAVVLLTGVVTANIIGQKMVRFWEGVLARIPVVKSIYYSVKQVSDTLFSGSGEAFRKVLLVRYPHPEAWAVAFQTGTPTTDVSQHCDDEVVSVFIPTAPSPVNGFFFFVRRRDTVELDMSVDDALKYIVSMGVVAPPLRGNGNPNLIGRAQNE</sequence>
<protein>
    <submittedName>
        <fullName evidence="2">Putative membrane protein</fullName>
    </submittedName>
</protein>
<keyword evidence="1" id="KW-1133">Transmembrane helix</keyword>
<keyword evidence="1" id="KW-0472">Membrane</keyword>
<gene>
    <name evidence="2" type="ORF">DFR35_0328</name>
</gene>
<feature type="transmembrane region" description="Helical" evidence="1">
    <location>
        <begin position="12"/>
        <end position="30"/>
    </location>
</feature>
<feature type="transmembrane region" description="Helical" evidence="1">
    <location>
        <begin position="50"/>
        <end position="77"/>
    </location>
</feature>
<proteinExistence type="predicted"/>
<keyword evidence="3" id="KW-1185">Reference proteome</keyword>
<organism evidence="2 3">
    <name type="scientific">Sulfurisoma sediminicola</name>
    <dbReference type="NCBI Taxonomy" id="1381557"/>
    <lineage>
        <taxon>Bacteria</taxon>
        <taxon>Pseudomonadati</taxon>
        <taxon>Pseudomonadota</taxon>
        <taxon>Betaproteobacteria</taxon>
        <taxon>Nitrosomonadales</taxon>
        <taxon>Sterolibacteriaceae</taxon>
        <taxon>Sulfurisoma</taxon>
    </lineage>
</organism>
<dbReference type="PANTHER" id="PTHR31876:SF26">
    <property type="entry name" value="PROTEIN LIKE COV 2"/>
    <property type="match status" value="1"/>
</dbReference>
<dbReference type="EMBL" id="RCCI01000004">
    <property type="protein sequence ID" value="RLJ67778.1"/>
    <property type="molecule type" value="Genomic_DNA"/>
</dbReference>
<reference evidence="2 3" key="1">
    <citation type="submission" date="2018-10" db="EMBL/GenBank/DDBJ databases">
        <title>Genomic Encyclopedia of Type Strains, Phase IV (KMG-IV): sequencing the most valuable type-strain genomes for metagenomic binning, comparative biology and taxonomic classification.</title>
        <authorList>
            <person name="Goeker M."/>
        </authorList>
    </citation>
    <scope>NUCLEOTIDE SEQUENCE [LARGE SCALE GENOMIC DNA]</scope>
    <source>
        <strain evidence="2 3">DSM 26916</strain>
    </source>
</reference>
<accession>A0A497XMX7</accession>
<name>A0A497XMX7_9PROT</name>
<evidence type="ECO:0000256" key="1">
    <source>
        <dbReference type="SAM" id="Phobius"/>
    </source>
</evidence>
<evidence type="ECO:0000313" key="3">
    <source>
        <dbReference type="Proteomes" id="UP000268908"/>
    </source>
</evidence>
<dbReference type="Pfam" id="PF04367">
    <property type="entry name" value="DUF502"/>
    <property type="match status" value="1"/>
</dbReference>
<comment type="caution">
    <text evidence="2">The sequence shown here is derived from an EMBL/GenBank/DDBJ whole genome shotgun (WGS) entry which is preliminary data.</text>
</comment>
<dbReference type="InterPro" id="IPR007462">
    <property type="entry name" value="COV1-like"/>
</dbReference>
<dbReference type="Proteomes" id="UP000268908">
    <property type="component" value="Unassembled WGS sequence"/>
</dbReference>
<dbReference type="PANTHER" id="PTHR31876">
    <property type="entry name" value="COV-LIKE PROTEIN 1"/>
    <property type="match status" value="1"/>
</dbReference>
<dbReference type="AlphaFoldDB" id="A0A497XMX7"/>
<keyword evidence="1" id="KW-0812">Transmembrane</keyword>